<gene>
    <name evidence="2" type="ORF">ACFSOX_02520</name>
</gene>
<proteinExistence type="predicted"/>
<evidence type="ECO:0000313" key="2">
    <source>
        <dbReference type="EMBL" id="MFD2181015.1"/>
    </source>
</evidence>
<sequence length="181" mass="18815">MPNPDRPWSAPVRLDDVPEHGLVVSLTADPAVREAIARRGGLTGLPRLEARFEVTRRGPGLHVGGSVSATAGQICVVTLEPMESAIEEEVDLLFTPDAPEEEPGPPRDPEAEDPPERLVDGTVDLGAIATEFVLLGIDPYPRKPGATFDTVETGPRDPGPFAALAALKERGGAGGGSDGGG</sequence>
<dbReference type="RefSeq" id="WP_378476212.1">
    <property type="nucleotide sequence ID" value="NZ_JBHUIW010000002.1"/>
</dbReference>
<dbReference type="Proteomes" id="UP001597314">
    <property type="component" value="Unassembled WGS sequence"/>
</dbReference>
<organism evidence="2 3">
    <name type="scientific">Rhodoplanes azumiensis</name>
    <dbReference type="NCBI Taxonomy" id="1897628"/>
    <lineage>
        <taxon>Bacteria</taxon>
        <taxon>Pseudomonadati</taxon>
        <taxon>Pseudomonadota</taxon>
        <taxon>Alphaproteobacteria</taxon>
        <taxon>Hyphomicrobiales</taxon>
        <taxon>Nitrobacteraceae</taxon>
        <taxon>Rhodoplanes</taxon>
    </lineage>
</organism>
<accession>A0ABW5AEX4</accession>
<name>A0ABW5AEX4_9BRAD</name>
<reference evidence="3" key="1">
    <citation type="journal article" date="2019" name="Int. J. Syst. Evol. Microbiol.">
        <title>The Global Catalogue of Microorganisms (GCM) 10K type strain sequencing project: providing services to taxonomists for standard genome sequencing and annotation.</title>
        <authorList>
            <consortium name="The Broad Institute Genomics Platform"/>
            <consortium name="The Broad Institute Genome Sequencing Center for Infectious Disease"/>
            <person name="Wu L."/>
            <person name="Ma J."/>
        </authorList>
    </citation>
    <scope>NUCLEOTIDE SEQUENCE [LARGE SCALE GENOMIC DNA]</scope>
    <source>
        <strain evidence="3">CGMCC 1.6774</strain>
    </source>
</reference>
<evidence type="ECO:0000256" key="1">
    <source>
        <dbReference type="SAM" id="MobiDB-lite"/>
    </source>
</evidence>
<dbReference type="InterPro" id="IPR003772">
    <property type="entry name" value="YceD"/>
</dbReference>
<feature type="region of interest" description="Disordered" evidence="1">
    <location>
        <begin position="94"/>
        <end position="118"/>
    </location>
</feature>
<dbReference type="EMBL" id="JBHUIW010000002">
    <property type="protein sequence ID" value="MFD2181015.1"/>
    <property type="molecule type" value="Genomic_DNA"/>
</dbReference>
<evidence type="ECO:0000313" key="3">
    <source>
        <dbReference type="Proteomes" id="UP001597314"/>
    </source>
</evidence>
<protein>
    <submittedName>
        <fullName evidence="2">YceD family protein</fullName>
    </submittedName>
</protein>
<comment type="caution">
    <text evidence="2">The sequence shown here is derived from an EMBL/GenBank/DDBJ whole genome shotgun (WGS) entry which is preliminary data.</text>
</comment>
<feature type="compositionally biased region" description="Basic and acidic residues" evidence="1">
    <location>
        <begin position="104"/>
        <end position="118"/>
    </location>
</feature>
<keyword evidence="3" id="KW-1185">Reference proteome</keyword>
<dbReference type="Pfam" id="PF02620">
    <property type="entry name" value="YceD"/>
    <property type="match status" value="1"/>
</dbReference>